<dbReference type="EMBL" id="JAXCGZ010020796">
    <property type="protein sequence ID" value="KAK7065392.1"/>
    <property type="molecule type" value="Genomic_DNA"/>
</dbReference>
<protein>
    <recommendedName>
        <fullName evidence="3">SHSP domain-containing protein</fullName>
    </recommendedName>
</protein>
<dbReference type="Gene3D" id="2.60.40.790">
    <property type="match status" value="2"/>
</dbReference>
<feature type="domain" description="SHSP" evidence="3">
    <location>
        <begin position="69"/>
        <end position="144"/>
    </location>
</feature>
<feature type="region of interest" description="Disordered" evidence="2">
    <location>
        <begin position="192"/>
        <end position="213"/>
    </location>
</feature>
<dbReference type="AlphaFoldDB" id="A0AAN9A0L7"/>
<keyword evidence="1" id="KW-0346">Stress response</keyword>
<reference evidence="4 5" key="1">
    <citation type="submission" date="2023-11" db="EMBL/GenBank/DDBJ databases">
        <title>Halocaridina rubra genome assembly.</title>
        <authorList>
            <person name="Smith C."/>
        </authorList>
    </citation>
    <scope>NUCLEOTIDE SEQUENCE [LARGE SCALE GENOMIC DNA]</scope>
    <source>
        <strain evidence="4">EP-1</strain>
        <tissue evidence="4">Whole</tissue>
    </source>
</reference>
<sequence length="408" mass="44365">MEGMTLPITRRGLFSQDDFFSRFQNDFSSAVDDVLNRWESKSSKADRFASYRRLRERDASEDSIAATISDTGDAHVIVIDMSEFASGQISVQTVQCSAVIEGKCGSKIYKKQFALPPNTDLERVVADMSDENILTVTAPRKSGKVISINTDSSESSAKPDNTGASSLEAQIIPSDTQTTLAASSSTIQQATSGTAPLAAAPTGKTEALASVERRSSQSRIIPLNIESETCSQAQTVSSGASSTSEVVTERIIPTVVGQQMAIHTTHHNRVLPINRRGKFFQDRSFERVWKDFETAIDELVERKGSTAGMEQNKDRFQSYRNLRKVVQQDDNQAAKVAKESNECKIVVDVKDFVDGHLDVKAVQGAVIVSGRKGPCSFERRFSIAGLTQPEKVSAAISTDGVLTITAPL</sequence>
<evidence type="ECO:0000313" key="5">
    <source>
        <dbReference type="Proteomes" id="UP001381693"/>
    </source>
</evidence>
<dbReference type="PANTHER" id="PTHR45640:SF13">
    <property type="entry name" value="HEAT SHOCK PROTEIN 22-RELATED"/>
    <property type="match status" value="1"/>
</dbReference>
<evidence type="ECO:0000256" key="1">
    <source>
        <dbReference type="ARBA" id="ARBA00023016"/>
    </source>
</evidence>
<dbReference type="CDD" id="cd06464">
    <property type="entry name" value="ACD_sHsps-like"/>
    <property type="match status" value="1"/>
</dbReference>
<dbReference type="Proteomes" id="UP001381693">
    <property type="component" value="Unassembled WGS sequence"/>
</dbReference>
<dbReference type="Pfam" id="PF00011">
    <property type="entry name" value="HSP20"/>
    <property type="match status" value="1"/>
</dbReference>
<accession>A0AAN9A0L7</accession>
<dbReference type="PANTHER" id="PTHR45640">
    <property type="entry name" value="HEAT SHOCK PROTEIN HSP-12.2-RELATED"/>
    <property type="match status" value="1"/>
</dbReference>
<dbReference type="GO" id="GO:0005737">
    <property type="term" value="C:cytoplasm"/>
    <property type="evidence" value="ECO:0007669"/>
    <property type="project" value="TreeGrafter"/>
</dbReference>
<dbReference type="InterPro" id="IPR001436">
    <property type="entry name" value="Alpha-crystallin/sHSP_animal"/>
</dbReference>
<comment type="caution">
    <text evidence="4">The sequence shown here is derived from an EMBL/GenBank/DDBJ whole genome shotgun (WGS) entry which is preliminary data.</text>
</comment>
<evidence type="ECO:0000259" key="3">
    <source>
        <dbReference type="Pfam" id="PF00011"/>
    </source>
</evidence>
<proteinExistence type="predicted"/>
<name>A0AAN9A0L7_HALRR</name>
<keyword evidence="5" id="KW-1185">Reference proteome</keyword>
<dbReference type="GO" id="GO:0042026">
    <property type="term" value="P:protein refolding"/>
    <property type="evidence" value="ECO:0007669"/>
    <property type="project" value="TreeGrafter"/>
</dbReference>
<dbReference type="GO" id="GO:0051082">
    <property type="term" value="F:unfolded protein binding"/>
    <property type="evidence" value="ECO:0007669"/>
    <property type="project" value="TreeGrafter"/>
</dbReference>
<gene>
    <name evidence="4" type="ORF">SK128_015793</name>
</gene>
<evidence type="ECO:0000256" key="2">
    <source>
        <dbReference type="SAM" id="MobiDB-lite"/>
    </source>
</evidence>
<dbReference type="SUPFAM" id="SSF49764">
    <property type="entry name" value="HSP20-like chaperones"/>
    <property type="match status" value="2"/>
</dbReference>
<dbReference type="InterPro" id="IPR008978">
    <property type="entry name" value="HSP20-like_chaperone"/>
</dbReference>
<dbReference type="InterPro" id="IPR002068">
    <property type="entry name" value="A-crystallin/Hsp20_dom"/>
</dbReference>
<dbReference type="GO" id="GO:0009408">
    <property type="term" value="P:response to heat"/>
    <property type="evidence" value="ECO:0007669"/>
    <property type="project" value="TreeGrafter"/>
</dbReference>
<dbReference type="GO" id="GO:0005634">
    <property type="term" value="C:nucleus"/>
    <property type="evidence" value="ECO:0007669"/>
    <property type="project" value="TreeGrafter"/>
</dbReference>
<organism evidence="4 5">
    <name type="scientific">Halocaridina rubra</name>
    <name type="common">Hawaiian red shrimp</name>
    <dbReference type="NCBI Taxonomy" id="373956"/>
    <lineage>
        <taxon>Eukaryota</taxon>
        <taxon>Metazoa</taxon>
        <taxon>Ecdysozoa</taxon>
        <taxon>Arthropoda</taxon>
        <taxon>Crustacea</taxon>
        <taxon>Multicrustacea</taxon>
        <taxon>Malacostraca</taxon>
        <taxon>Eumalacostraca</taxon>
        <taxon>Eucarida</taxon>
        <taxon>Decapoda</taxon>
        <taxon>Pleocyemata</taxon>
        <taxon>Caridea</taxon>
        <taxon>Atyoidea</taxon>
        <taxon>Atyidae</taxon>
        <taxon>Halocaridina</taxon>
    </lineage>
</organism>
<evidence type="ECO:0000313" key="4">
    <source>
        <dbReference type="EMBL" id="KAK7065392.1"/>
    </source>
</evidence>